<evidence type="ECO:0000256" key="1">
    <source>
        <dbReference type="SAM" id="MobiDB-lite"/>
    </source>
</evidence>
<organism evidence="2 3">
    <name type="scientific">Streptococcus vestibularis</name>
    <dbReference type="NCBI Taxonomy" id="1343"/>
    <lineage>
        <taxon>Bacteria</taxon>
        <taxon>Bacillati</taxon>
        <taxon>Bacillota</taxon>
        <taxon>Bacilli</taxon>
        <taxon>Lactobacillales</taxon>
        <taxon>Streptococcaceae</taxon>
        <taxon>Streptococcus</taxon>
    </lineage>
</organism>
<dbReference type="RefSeq" id="WP_154864925.1">
    <property type="nucleotide sequence ID" value="NZ_CABHNJ010000033.1"/>
</dbReference>
<gene>
    <name evidence="2" type="ORF">SSSS39_00125</name>
</gene>
<dbReference type="CDD" id="cd00229">
    <property type="entry name" value="SGNH_hydrolase"/>
    <property type="match status" value="1"/>
</dbReference>
<reference evidence="2 3" key="1">
    <citation type="submission" date="2019-07" db="EMBL/GenBank/DDBJ databases">
        <authorList>
            <person name="Hibberd C M."/>
            <person name="Gehrig L. J."/>
            <person name="Chang H.-W."/>
            <person name="Venkatesh S."/>
        </authorList>
    </citation>
    <scope>NUCLEOTIDE SEQUENCE [LARGE SCALE GENOMIC DNA]</scope>
    <source>
        <strain evidence="2">Streptococcus_salivarius_SS_Bg39</strain>
    </source>
</reference>
<name>A0A564TQW4_STRVE</name>
<dbReference type="Gene3D" id="3.40.50.1110">
    <property type="entry name" value="SGNH hydrolase"/>
    <property type="match status" value="1"/>
</dbReference>
<evidence type="ECO:0000313" key="3">
    <source>
        <dbReference type="Proteomes" id="UP000380217"/>
    </source>
</evidence>
<protein>
    <submittedName>
        <fullName evidence="2">Uncharacterized protein</fullName>
    </submittedName>
</protein>
<evidence type="ECO:0000313" key="2">
    <source>
        <dbReference type="EMBL" id="VUX09647.1"/>
    </source>
</evidence>
<sequence>MPQNEAEGRLNLYDDVTPLEKTNKISVLVDAIRKKTKGADVREAIALGIETTYDDATKSGNTDMEVVKSRDTFNTLSERLDNMTQNLDGKASTKWIESKLNAISSSAPKAVLSSLEEIQRTYPNGANGIVVASNTGKWYYFNESGRRWTEGGVYQSRGLNVDEVTADNIDFTESIEQLLRDKIEGSVYLWNNTAIGTWSSTGWLRFMPVPIKKGRKYYLSSIRGIFSFAISSDGSRLVKKFSETDDLVTTEYIPPEDCMLYVSSKPDETARVFNASLEELKKANVDFSNLPDGYISLKIPKLTLNVKPEELSFVNIVKQLVDERTFKVGKAWSGNGNGTYDASTWGTYPKIYMQAGQTYGLKNVRGVFTHFFDISGKKLKTFSTTDVLVNQDFTPAENGYILISRLTSDEPTKVIQGGNAQAHYLENLDFGSSAIASKVPFITPDNSKVQFGSDITGIDATQVTTINNLGYMSPTKKWDKSRGFIDTIEVYVKDAGTYNFAIGNIDQNDLIVSPRVFQKQLVAGYNTLNIRGEDKEIFFGEQLFFESRDNRVYASKGERNLIQDAQHVTNNAGYSGKIMYETGQAIPFSYRVANESANEKVEVLKQKTDKIEPIVTELELFKKTPMITSPNGTKFRLLVDNNGNLSTVSNIPSRVAVFGNSILSHPWLKGMGMAASAPDKDYFTLVKNYILSKNPSAVVERGNGADWESDPNNRRGTFDSKMKQSLGPDTDIVILQFGDNLNTDEKRKNLETDIPNLVNWIRAASPKALIYWVGIYYASPDFVERIKRICKPLGVTFVDIYQYSKDAKYKSEMGKVLRLPDGSDYTITNAGVASHPGDLGHKAIADEIIKNFLF</sequence>
<accession>A0A564TQW4</accession>
<dbReference type="InterPro" id="IPR036514">
    <property type="entry name" value="SGNH_hydro_sf"/>
</dbReference>
<dbReference type="Proteomes" id="UP000380217">
    <property type="component" value="Unassembled WGS sequence"/>
</dbReference>
<proteinExistence type="predicted"/>
<dbReference type="AlphaFoldDB" id="A0A564TQW4"/>
<feature type="compositionally biased region" description="Basic and acidic residues" evidence="1">
    <location>
        <begin position="711"/>
        <end position="722"/>
    </location>
</feature>
<dbReference type="EMBL" id="CABHNJ010000033">
    <property type="protein sequence ID" value="VUX09647.1"/>
    <property type="molecule type" value="Genomic_DNA"/>
</dbReference>
<dbReference type="SUPFAM" id="SSF52266">
    <property type="entry name" value="SGNH hydrolase"/>
    <property type="match status" value="1"/>
</dbReference>
<feature type="region of interest" description="Disordered" evidence="1">
    <location>
        <begin position="701"/>
        <end position="724"/>
    </location>
</feature>